<keyword evidence="1" id="KW-1133">Transmembrane helix</keyword>
<name>A0A914ZUC5_PARUN</name>
<dbReference type="WBParaSite" id="PgB23_g015_t02">
    <property type="protein sequence ID" value="PgB23_g015_t02"/>
    <property type="gene ID" value="PgB23_g015"/>
</dbReference>
<evidence type="ECO:0000313" key="2">
    <source>
        <dbReference type="Proteomes" id="UP000887569"/>
    </source>
</evidence>
<keyword evidence="2" id="KW-1185">Reference proteome</keyword>
<accession>A0A914ZUC5</accession>
<keyword evidence="1" id="KW-0472">Membrane</keyword>
<dbReference type="AlphaFoldDB" id="A0A914ZUC5"/>
<dbReference type="Proteomes" id="UP000887569">
    <property type="component" value="Unplaced"/>
</dbReference>
<organism evidence="2 3">
    <name type="scientific">Parascaris univalens</name>
    <name type="common">Nematode worm</name>
    <dbReference type="NCBI Taxonomy" id="6257"/>
    <lineage>
        <taxon>Eukaryota</taxon>
        <taxon>Metazoa</taxon>
        <taxon>Ecdysozoa</taxon>
        <taxon>Nematoda</taxon>
        <taxon>Chromadorea</taxon>
        <taxon>Rhabditida</taxon>
        <taxon>Spirurina</taxon>
        <taxon>Ascaridomorpha</taxon>
        <taxon>Ascaridoidea</taxon>
        <taxon>Ascarididae</taxon>
        <taxon>Parascaris</taxon>
    </lineage>
</organism>
<keyword evidence="1" id="KW-0812">Transmembrane</keyword>
<evidence type="ECO:0000313" key="3">
    <source>
        <dbReference type="WBParaSite" id="PgB23_g015_t02"/>
    </source>
</evidence>
<feature type="transmembrane region" description="Helical" evidence="1">
    <location>
        <begin position="86"/>
        <end position="104"/>
    </location>
</feature>
<evidence type="ECO:0000256" key="1">
    <source>
        <dbReference type="SAM" id="Phobius"/>
    </source>
</evidence>
<sequence length="139" mass="16447">SMLRVVRSGFDKRRCTYNCRRYLHDTTSSSPSNTLKNDVTNMDLIEERIKKRAESREERVGNQTLRWNYRSEIVQALQLDRAHRNIWISFALIIIFGFTAFVKVKADVIKSRKAEMDERERIRKELNLTGERRKAVSIV</sequence>
<reference evidence="3" key="1">
    <citation type="submission" date="2022-11" db="UniProtKB">
        <authorList>
            <consortium name="WormBaseParasite"/>
        </authorList>
    </citation>
    <scope>IDENTIFICATION</scope>
</reference>
<protein>
    <submittedName>
        <fullName evidence="3">Uncharacterized protein</fullName>
    </submittedName>
</protein>
<proteinExistence type="predicted"/>